<evidence type="ECO:0000256" key="1">
    <source>
        <dbReference type="SAM" id="MobiDB-lite"/>
    </source>
</evidence>
<dbReference type="AlphaFoldDB" id="W4GA46"/>
<dbReference type="InterPro" id="IPR007714">
    <property type="entry name" value="CFA20_dom"/>
</dbReference>
<feature type="region of interest" description="Disordered" evidence="1">
    <location>
        <begin position="410"/>
        <end position="567"/>
    </location>
</feature>
<feature type="compositionally biased region" description="Low complexity" evidence="1">
    <location>
        <begin position="259"/>
        <end position="272"/>
    </location>
</feature>
<evidence type="ECO:0000259" key="2">
    <source>
        <dbReference type="Pfam" id="PF05018"/>
    </source>
</evidence>
<name>W4GA46_APHAT</name>
<feature type="region of interest" description="Disordered" evidence="1">
    <location>
        <begin position="208"/>
        <end position="277"/>
    </location>
</feature>
<dbReference type="EMBL" id="KI913139">
    <property type="protein sequence ID" value="ETV75828.1"/>
    <property type="molecule type" value="Genomic_DNA"/>
</dbReference>
<dbReference type="GeneID" id="20812189"/>
<feature type="compositionally biased region" description="Basic and acidic residues" evidence="1">
    <location>
        <begin position="209"/>
        <end position="227"/>
    </location>
</feature>
<evidence type="ECO:0000313" key="3">
    <source>
        <dbReference type="EMBL" id="ETV75828.1"/>
    </source>
</evidence>
<dbReference type="STRING" id="112090.W4GA46"/>
<proteinExistence type="predicted"/>
<organism evidence="3">
    <name type="scientific">Aphanomyces astaci</name>
    <name type="common">Crayfish plague agent</name>
    <dbReference type="NCBI Taxonomy" id="112090"/>
    <lineage>
        <taxon>Eukaryota</taxon>
        <taxon>Sar</taxon>
        <taxon>Stramenopiles</taxon>
        <taxon>Oomycota</taxon>
        <taxon>Saprolegniomycetes</taxon>
        <taxon>Saprolegniales</taxon>
        <taxon>Verrucalvaceae</taxon>
        <taxon>Aphanomyces</taxon>
    </lineage>
</organism>
<reference evidence="3" key="1">
    <citation type="submission" date="2013-12" db="EMBL/GenBank/DDBJ databases">
        <title>The Genome Sequence of Aphanomyces astaci APO3.</title>
        <authorList>
            <consortium name="The Broad Institute Genomics Platform"/>
            <person name="Russ C."/>
            <person name="Tyler B."/>
            <person name="van West P."/>
            <person name="Dieguez-Uribeondo J."/>
            <person name="Young S.K."/>
            <person name="Zeng Q."/>
            <person name="Gargeya S."/>
            <person name="Fitzgerald M."/>
            <person name="Abouelleil A."/>
            <person name="Alvarado L."/>
            <person name="Chapman S.B."/>
            <person name="Gainer-Dewar J."/>
            <person name="Goldberg J."/>
            <person name="Griggs A."/>
            <person name="Gujja S."/>
            <person name="Hansen M."/>
            <person name="Howarth C."/>
            <person name="Imamovic A."/>
            <person name="Ireland A."/>
            <person name="Larimer J."/>
            <person name="McCowan C."/>
            <person name="Murphy C."/>
            <person name="Pearson M."/>
            <person name="Poon T.W."/>
            <person name="Priest M."/>
            <person name="Roberts A."/>
            <person name="Saif S."/>
            <person name="Shea T."/>
            <person name="Sykes S."/>
            <person name="Wortman J."/>
            <person name="Nusbaum C."/>
            <person name="Birren B."/>
        </authorList>
    </citation>
    <scope>NUCLEOTIDE SEQUENCE [LARGE SCALE GENOMIC DNA]</scope>
    <source>
        <strain evidence="3">APO3</strain>
    </source>
</reference>
<feature type="compositionally biased region" description="Polar residues" evidence="1">
    <location>
        <begin position="498"/>
        <end position="511"/>
    </location>
</feature>
<protein>
    <recommendedName>
        <fullName evidence="2">CFA20 domain-containing protein</fullName>
    </recommendedName>
</protein>
<sequence>MYQGGDSVELLAAGGKDPAAPWKLTGKVRREYDKPSKVFLFTMEGSALATKMTLPKDSTKSLGLTQRYLVLQVSIPAAAAISVEVGVLDTNGTRRRVVMSSAFRGAVVHQLHAQIPLNQVTRDVWLNWCFDVAALVDASFATTFRTIDSICLSGTCKLRRVFTMKEPPIPSDHPFDFVGGVDIPRTFFISGAVTEYFAAKAVAVPLTKPEGKPRAAPDNATSRDKPKATPRPSSSTKAGGATLGNKPSLAGPRKHPSTSSLSRSKSSRGGKLVAIDDEVAKPVSPLLRPGSSHSKHIQARKQITLPSSSMFRFAFTERPSATETPTVVTRPNTGQRQLESKFQSWEDDDASPVKPSPLHAVLNVAVSNSNTNHVNTNDELPNETLSRRIEYTANELAKELSLDESPFFREAGSPAEASKGSLGGKPSWWDDDNNDDRPQISSDVDQPSTNSQPQDNQHDSNAVSIGAPALVNQSSSEESGLTNSSHPPSLFQWAPQCPLNNPNDPSRTTAAASLECSTIHPPPKGDKHHQKCNMTSDNEEPQIPDRSQNTPIFHQRHVGGDNPPKSVDDRFLNEQNRLDDNDDLDFDMTNDLQADQSFDFTDVLEESLPSMVQIHSPVKRPPVSQVHHAPALVPTARSIVVDPRIQSLLESTDWSQPPAMDLVYDPILDCYHDPQSNKYYQLK</sequence>
<feature type="domain" description="CFA20" evidence="2">
    <location>
        <begin position="7"/>
        <end position="165"/>
    </location>
</feature>
<dbReference type="VEuPathDB" id="FungiDB:H257_10193"/>
<dbReference type="RefSeq" id="XP_009834959.1">
    <property type="nucleotide sequence ID" value="XM_009836657.1"/>
</dbReference>
<dbReference type="Pfam" id="PF05018">
    <property type="entry name" value="CFA20_dom"/>
    <property type="match status" value="1"/>
</dbReference>
<dbReference type="OrthoDB" id="10261083at2759"/>
<feature type="compositionally biased region" description="Polar residues" evidence="1">
    <location>
        <begin position="439"/>
        <end position="463"/>
    </location>
</feature>
<accession>W4GA46</accession>
<gene>
    <name evidence="3" type="ORF">H257_10193</name>
</gene>